<dbReference type="Gene3D" id="3.40.50.1820">
    <property type="entry name" value="alpha/beta hydrolase"/>
    <property type="match status" value="1"/>
</dbReference>
<dbReference type="Pfam" id="PF00561">
    <property type="entry name" value="Abhydrolase_1"/>
    <property type="match status" value="1"/>
</dbReference>
<organism evidence="2 3">
    <name type="scientific">Mycobacterium lehmannii</name>
    <dbReference type="NCBI Taxonomy" id="2048550"/>
    <lineage>
        <taxon>Bacteria</taxon>
        <taxon>Bacillati</taxon>
        <taxon>Actinomycetota</taxon>
        <taxon>Actinomycetes</taxon>
        <taxon>Mycobacteriales</taxon>
        <taxon>Mycobacteriaceae</taxon>
        <taxon>Mycobacterium</taxon>
    </lineage>
</organism>
<gene>
    <name evidence="2" type="ORF">AU192_04780</name>
</gene>
<comment type="caution">
    <text evidence="2">The sequence shown here is derived from an EMBL/GenBank/DDBJ whole genome shotgun (WGS) entry which is preliminary data.</text>
</comment>
<feature type="domain" description="AB hydrolase-1" evidence="1">
    <location>
        <begin position="27"/>
        <end position="117"/>
    </location>
</feature>
<dbReference type="EMBL" id="LQIR01000008">
    <property type="protein sequence ID" value="KUI19150.1"/>
    <property type="molecule type" value="Genomic_DNA"/>
</dbReference>
<reference evidence="2 3" key="1">
    <citation type="submission" date="2016-01" db="EMBL/GenBank/DDBJ databases">
        <authorList>
            <consortium name="TB Trials Study Group"/>
            <person name="Sutton G."/>
            <person name="Brinkac L."/>
            <person name="Sanka R."/>
            <person name="Adams M."/>
            <person name="Lau E.L."/>
            <person name="Macaden R."/>
            <person name="Grewal H.M.S."/>
        </authorList>
    </citation>
    <scope>NUCLEOTIDE SEQUENCE [LARGE SCALE GENOMIC DNA]</scope>
    <source>
        <strain evidence="2 3">IS-1744</strain>
    </source>
</reference>
<dbReference type="SUPFAM" id="SSF53474">
    <property type="entry name" value="alpha/beta-Hydrolases"/>
    <property type="match status" value="1"/>
</dbReference>
<dbReference type="InterPro" id="IPR000073">
    <property type="entry name" value="AB_hydrolase_1"/>
</dbReference>
<dbReference type="Proteomes" id="UP000053707">
    <property type="component" value="Unassembled WGS sequence"/>
</dbReference>
<name>A0A101AAQ9_9MYCO</name>
<dbReference type="InterPro" id="IPR050266">
    <property type="entry name" value="AB_hydrolase_sf"/>
</dbReference>
<dbReference type="InterPro" id="IPR029058">
    <property type="entry name" value="AB_hydrolase_fold"/>
</dbReference>
<evidence type="ECO:0000313" key="3">
    <source>
        <dbReference type="Proteomes" id="UP000053707"/>
    </source>
</evidence>
<keyword evidence="3" id="KW-1185">Reference proteome</keyword>
<keyword evidence="2" id="KW-0378">Hydrolase</keyword>
<sequence length="239" mass="26384">MVESRFTTNAGARLHYLDSGGPDRGAPVVFVPGFTDVADDYVEVLPLFGRRTVVVDLRGHGRSSAPASGYDSTVLAGDVGAVIDAVTDGPVHLMTFSRGTPYALTWALAHHGRVRSISIGDYVPEEITLPDEVSTFLLDGRWRGTPVHERLNRAAGEAIFRAARKQSFWDPLARWQPPLLVVRSPNSPLISDVAWDRYRELFPSASLHVFADSPHDIFRPDRERYPMLVRTHIAAVEGS</sequence>
<dbReference type="PANTHER" id="PTHR43798">
    <property type="entry name" value="MONOACYLGLYCEROL LIPASE"/>
    <property type="match status" value="1"/>
</dbReference>
<accession>A0A101AAQ9</accession>
<dbReference type="AlphaFoldDB" id="A0A101AAQ9"/>
<protein>
    <submittedName>
        <fullName evidence="2">Alpha/beta hydrolase</fullName>
    </submittedName>
</protein>
<dbReference type="RefSeq" id="WP_064395003.1">
    <property type="nucleotide sequence ID" value="NZ_LQIR01000008.1"/>
</dbReference>
<proteinExistence type="predicted"/>
<dbReference type="PANTHER" id="PTHR43798:SF33">
    <property type="entry name" value="HYDROLASE, PUTATIVE (AFU_ORTHOLOGUE AFUA_2G14860)-RELATED"/>
    <property type="match status" value="1"/>
</dbReference>
<dbReference type="GO" id="GO:0016787">
    <property type="term" value="F:hydrolase activity"/>
    <property type="evidence" value="ECO:0007669"/>
    <property type="project" value="UniProtKB-KW"/>
</dbReference>
<dbReference type="GO" id="GO:0016020">
    <property type="term" value="C:membrane"/>
    <property type="evidence" value="ECO:0007669"/>
    <property type="project" value="TreeGrafter"/>
</dbReference>
<evidence type="ECO:0000259" key="1">
    <source>
        <dbReference type="Pfam" id="PF00561"/>
    </source>
</evidence>
<evidence type="ECO:0000313" key="2">
    <source>
        <dbReference type="EMBL" id="KUI19150.1"/>
    </source>
</evidence>